<dbReference type="PANTHER" id="PTHR14582:SF1">
    <property type="entry name" value="CENTROMERE PROTEIN O"/>
    <property type="match status" value="1"/>
</dbReference>
<comment type="similarity">
    <text evidence="3">Belongs to the CENP-O/MCM21 family.</text>
</comment>
<keyword evidence="6" id="KW-0137">Centromere</keyword>
<dbReference type="Pfam" id="PF09496">
    <property type="entry name" value="CENP-O"/>
    <property type="match status" value="1"/>
</dbReference>
<dbReference type="EMBL" id="JAABOA010000644">
    <property type="protein sequence ID" value="KAF9583626.1"/>
    <property type="molecule type" value="Genomic_DNA"/>
</dbReference>
<evidence type="ECO:0000256" key="2">
    <source>
        <dbReference type="ARBA" id="ARBA00004584"/>
    </source>
</evidence>
<reference evidence="8" key="1">
    <citation type="journal article" date="2020" name="Fungal Divers.">
        <title>Resolving the Mortierellaceae phylogeny through synthesis of multi-gene phylogenetics and phylogenomics.</title>
        <authorList>
            <person name="Vandepol N."/>
            <person name="Liber J."/>
            <person name="Desiro A."/>
            <person name="Na H."/>
            <person name="Kennedy M."/>
            <person name="Barry K."/>
            <person name="Grigoriev I.V."/>
            <person name="Miller A.N."/>
            <person name="O'Donnell K."/>
            <person name="Stajich J.E."/>
            <person name="Bonito G."/>
        </authorList>
    </citation>
    <scope>NUCLEOTIDE SEQUENCE</scope>
    <source>
        <strain evidence="8">KOD1015</strain>
    </source>
</reference>
<evidence type="ECO:0000256" key="1">
    <source>
        <dbReference type="ARBA" id="ARBA00004123"/>
    </source>
</evidence>
<dbReference type="CDD" id="cd23835">
    <property type="entry name" value="DRWD-N_CENP-O"/>
    <property type="match status" value="1"/>
</dbReference>
<comment type="subcellular location">
    <subcellularLocation>
        <location evidence="2">Chromosome</location>
        <location evidence="2">Centromere</location>
    </subcellularLocation>
    <subcellularLocation>
        <location evidence="1">Nucleus</location>
    </subcellularLocation>
</comment>
<accession>A0A9P6FZL2</accession>
<dbReference type="InterPro" id="IPR018464">
    <property type="entry name" value="CENP-O"/>
</dbReference>
<evidence type="ECO:0000256" key="7">
    <source>
        <dbReference type="SAM" id="MobiDB-lite"/>
    </source>
</evidence>
<dbReference type="Proteomes" id="UP000780801">
    <property type="component" value="Unassembled WGS sequence"/>
</dbReference>
<sequence>MLDILKAYRLTGVTLFKEEDIYDEEIIRKYKVTHRPDRKKHVGIRFETFAQAKYREPYYVMFAKTTVPVEDDRDNVEDSTKDILQITKHTIPHWIPLRDLEKRFLNRDISTFTRKISEYLQAFVTKREMINGVIQDLTAAIPAKTRPEQQLPQLEGPSSKDQLETDPSSALPHVVCENMDASIQSATLLFYRYDDLFKLFNRSRRKKNLTYTRSKSNLSKDADTDMDLDHDVSDEAENDFLEDDETVIAALQNRHSESPLLAASVKLQFDDFSSTQPTGVEVRFMVGSDVVDVETIPGHLPLKAIHANWVQYLRSEYNLLRAIEKISDLYDSKMGSRQ</sequence>
<comment type="caution">
    <text evidence="8">The sequence shown here is derived from an EMBL/GenBank/DDBJ whole genome shotgun (WGS) entry which is preliminary data.</text>
</comment>
<dbReference type="GO" id="GO:0031511">
    <property type="term" value="C:Mis6-Sim4 complex"/>
    <property type="evidence" value="ECO:0007669"/>
    <property type="project" value="TreeGrafter"/>
</dbReference>
<dbReference type="PANTHER" id="PTHR14582">
    <property type="entry name" value="INNER KINETOCHORE SUBUNIT MAL2"/>
    <property type="match status" value="1"/>
</dbReference>
<organism evidence="8 9">
    <name type="scientific">Lunasporangiospora selenospora</name>
    <dbReference type="NCBI Taxonomy" id="979761"/>
    <lineage>
        <taxon>Eukaryota</taxon>
        <taxon>Fungi</taxon>
        <taxon>Fungi incertae sedis</taxon>
        <taxon>Mucoromycota</taxon>
        <taxon>Mortierellomycotina</taxon>
        <taxon>Mortierellomycetes</taxon>
        <taxon>Mortierellales</taxon>
        <taxon>Mortierellaceae</taxon>
        <taxon>Lunasporangiospora</taxon>
    </lineage>
</organism>
<evidence type="ECO:0000313" key="8">
    <source>
        <dbReference type="EMBL" id="KAF9583626.1"/>
    </source>
</evidence>
<name>A0A9P6FZL2_9FUNG</name>
<dbReference type="OrthoDB" id="10050372at2759"/>
<feature type="region of interest" description="Disordered" evidence="7">
    <location>
        <begin position="144"/>
        <end position="168"/>
    </location>
</feature>
<keyword evidence="4" id="KW-0158">Chromosome</keyword>
<protein>
    <submittedName>
        <fullName evidence="8">Uncharacterized protein</fullName>
    </submittedName>
</protein>
<evidence type="ECO:0000256" key="3">
    <source>
        <dbReference type="ARBA" id="ARBA00007321"/>
    </source>
</evidence>
<gene>
    <name evidence="8" type="ORF">BGW38_009012</name>
</gene>
<keyword evidence="5" id="KW-0539">Nucleus</keyword>
<evidence type="ECO:0000256" key="6">
    <source>
        <dbReference type="ARBA" id="ARBA00023328"/>
    </source>
</evidence>
<dbReference type="GO" id="GO:0005634">
    <property type="term" value="C:nucleus"/>
    <property type="evidence" value="ECO:0007669"/>
    <property type="project" value="UniProtKB-SubCell"/>
</dbReference>
<proteinExistence type="inferred from homology"/>
<evidence type="ECO:0000256" key="5">
    <source>
        <dbReference type="ARBA" id="ARBA00023242"/>
    </source>
</evidence>
<evidence type="ECO:0000256" key="4">
    <source>
        <dbReference type="ARBA" id="ARBA00022454"/>
    </source>
</evidence>
<evidence type="ECO:0000313" key="9">
    <source>
        <dbReference type="Proteomes" id="UP000780801"/>
    </source>
</evidence>
<keyword evidence="9" id="KW-1185">Reference proteome</keyword>
<dbReference type="AlphaFoldDB" id="A0A9P6FZL2"/>